<evidence type="ECO:0000256" key="1">
    <source>
        <dbReference type="SAM" id="MobiDB-lite"/>
    </source>
</evidence>
<dbReference type="Proteomes" id="UP001367676">
    <property type="component" value="Unassembled WGS sequence"/>
</dbReference>
<sequence>MKGETEERENVIGILMRVKRKKQTGCRCGNGITARTSHRNGAALAVWAAAAAAPFLRLMRTPPVTLVWRGHDVHDFFQKAAVGGSRCRAANFSTTARPPSNSSASATFESTAFTRRLLATFFSSSPSPHLTSPKSLTRSHLLRSNKQ</sequence>
<evidence type="ECO:0000313" key="3">
    <source>
        <dbReference type="Proteomes" id="UP001367676"/>
    </source>
</evidence>
<name>A0AAN9Y6N6_9HEMI</name>
<gene>
    <name evidence="2" type="ORF">V9T40_013157</name>
</gene>
<evidence type="ECO:0000313" key="2">
    <source>
        <dbReference type="EMBL" id="KAK7595332.1"/>
    </source>
</evidence>
<reference evidence="2 3" key="1">
    <citation type="submission" date="2024-03" db="EMBL/GenBank/DDBJ databases">
        <title>Adaptation during the transition from Ophiocordyceps entomopathogen to insect associate is accompanied by gene loss and intensified selection.</title>
        <authorList>
            <person name="Ward C.M."/>
            <person name="Onetto C.A."/>
            <person name="Borneman A.R."/>
        </authorList>
    </citation>
    <scope>NUCLEOTIDE SEQUENCE [LARGE SCALE GENOMIC DNA]</scope>
    <source>
        <strain evidence="2">AWRI1</strain>
        <tissue evidence="2">Single Adult Female</tissue>
    </source>
</reference>
<dbReference type="EMBL" id="JBBCAQ010000018">
    <property type="protein sequence ID" value="KAK7595332.1"/>
    <property type="molecule type" value="Genomic_DNA"/>
</dbReference>
<organism evidence="2 3">
    <name type="scientific">Parthenolecanium corni</name>
    <dbReference type="NCBI Taxonomy" id="536013"/>
    <lineage>
        <taxon>Eukaryota</taxon>
        <taxon>Metazoa</taxon>
        <taxon>Ecdysozoa</taxon>
        <taxon>Arthropoda</taxon>
        <taxon>Hexapoda</taxon>
        <taxon>Insecta</taxon>
        <taxon>Pterygota</taxon>
        <taxon>Neoptera</taxon>
        <taxon>Paraneoptera</taxon>
        <taxon>Hemiptera</taxon>
        <taxon>Sternorrhyncha</taxon>
        <taxon>Coccoidea</taxon>
        <taxon>Coccidae</taxon>
        <taxon>Parthenolecanium</taxon>
    </lineage>
</organism>
<comment type="caution">
    <text evidence="2">The sequence shown here is derived from an EMBL/GenBank/DDBJ whole genome shotgun (WGS) entry which is preliminary data.</text>
</comment>
<protein>
    <submittedName>
        <fullName evidence="2">Uncharacterized protein</fullName>
    </submittedName>
</protein>
<dbReference type="AlphaFoldDB" id="A0AAN9Y6N6"/>
<proteinExistence type="predicted"/>
<accession>A0AAN9Y6N6</accession>
<feature type="region of interest" description="Disordered" evidence="1">
    <location>
        <begin position="125"/>
        <end position="147"/>
    </location>
</feature>
<feature type="compositionally biased region" description="Polar residues" evidence="1">
    <location>
        <begin position="125"/>
        <end position="139"/>
    </location>
</feature>
<keyword evidence="3" id="KW-1185">Reference proteome</keyword>